<evidence type="ECO:0000256" key="5">
    <source>
        <dbReference type="ARBA" id="ARBA00022801"/>
    </source>
</evidence>
<dbReference type="Gene3D" id="3.40.710.10">
    <property type="entry name" value="DD-peptidase/beta-lactamase superfamily"/>
    <property type="match status" value="1"/>
</dbReference>
<keyword evidence="2" id="KW-0645">Protease</keyword>
<dbReference type="InterPro" id="IPR050396">
    <property type="entry name" value="Glycosyltr_51/Transpeptidase"/>
</dbReference>
<dbReference type="SUPFAM" id="SSF53955">
    <property type="entry name" value="Lysozyme-like"/>
    <property type="match status" value="1"/>
</dbReference>
<dbReference type="PANTHER" id="PTHR32282">
    <property type="entry name" value="BINDING PROTEIN TRANSPEPTIDASE, PUTATIVE-RELATED"/>
    <property type="match status" value="1"/>
</dbReference>
<reference evidence="12" key="1">
    <citation type="journal article" date="2014" name="Int. J. Syst. Evol. Microbiol.">
        <title>Complete genome sequence of Corynebacterium casei LMG S-19264T (=DSM 44701T), isolated from a smear-ripened cheese.</title>
        <authorList>
            <consortium name="US DOE Joint Genome Institute (JGI-PGF)"/>
            <person name="Walter F."/>
            <person name="Albersmeier A."/>
            <person name="Kalinowski J."/>
            <person name="Ruckert C."/>
        </authorList>
    </citation>
    <scope>NUCLEOTIDE SEQUENCE</scope>
    <source>
        <strain evidence="12">JCM 19831</strain>
    </source>
</reference>
<proteinExistence type="predicted"/>
<dbReference type="GO" id="GO:0006508">
    <property type="term" value="P:proteolysis"/>
    <property type="evidence" value="ECO:0007669"/>
    <property type="project" value="UniProtKB-KW"/>
</dbReference>
<comment type="catalytic activity">
    <reaction evidence="7">
        <text>Preferential cleavage: (Ac)2-L-Lys-D-Ala-|-D-Ala. Also transpeptidation of peptidyl-alanyl moieties that are N-acyl substituents of D-alanine.</text>
        <dbReference type="EC" id="3.4.16.4"/>
    </reaction>
</comment>
<comment type="caution">
    <text evidence="12">The sequence shown here is derived from an EMBL/GenBank/DDBJ whole genome shotgun (WGS) entry which is preliminary data.</text>
</comment>
<organism evidence="12 13">
    <name type="scientific">Dactylosporangium sucinum</name>
    <dbReference type="NCBI Taxonomy" id="1424081"/>
    <lineage>
        <taxon>Bacteria</taxon>
        <taxon>Bacillati</taxon>
        <taxon>Actinomycetota</taxon>
        <taxon>Actinomycetes</taxon>
        <taxon>Micromonosporales</taxon>
        <taxon>Micromonosporaceae</taxon>
        <taxon>Dactylosporangium</taxon>
    </lineage>
</organism>
<dbReference type="EMBL" id="BMPI01000014">
    <property type="protein sequence ID" value="GGM29843.1"/>
    <property type="molecule type" value="Genomic_DNA"/>
</dbReference>
<dbReference type="AlphaFoldDB" id="A0A917WUH2"/>
<evidence type="ECO:0000313" key="13">
    <source>
        <dbReference type="Proteomes" id="UP000642070"/>
    </source>
</evidence>
<dbReference type="SUPFAM" id="SSF56601">
    <property type="entry name" value="beta-lactamase/transpeptidase-like"/>
    <property type="match status" value="1"/>
</dbReference>
<keyword evidence="3" id="KW-0328">Glycosyltransferase</keyword>
<reference evidence="12" key="2">
    <citation type="submission" date="2020-09" db="EMBL/GenBank/DDBJ databases">
        <authorList>
            <person name="Sun Q."/>
            <person name="Ohkuma M."/>
        </authorList>
    </citation>
    <scope>NUCLEOTIDE SEQUENCE</scope>
    <source>
        <strain evidence="12">JCM 19831</strain>
    </source>
</reference>
<dbReference type="Pfam" id="PF00905">
    <property type="entry name" value="Transpeptidase"/>
    <property type="match status" value="1"/>
</dbReference>
<name>A0A917WUH2_9ACTN</name>
<gene>
    <name evidence="12" type="primary">ponA1</name>
    <name evidence="12" type="ORF">GCM10007977_033900</name>
</gene>
<evidence type="ECO:0000259" key="10">
    <source>
        <dbReference type="Pfam" id="PF00905"/>
    </source>
</evidence>
<dbReference type="InterPro" id="IPR023346">
    <property type="entry name" value="Lysozyme-like_dom_sf"/>
</dbReference>
<keyword evidence="4" id="KW-0808">Transferase</keyword>
<evidence type="ECO:0000256" key="8">
    <source>
        <dbReference type="ARBA" id="ARBA00049902"/>
    </source>
</evidence>
<evidence type="ECO:0000259" key="11">
    <source>
        <dbReference type="Pfam" id="PF00912"/>
    </source>
</evidence>
<protein>
    <submittedName>
        <fullName evidence="12">Penicillin-binding protein 1A</fullName>
    </submittedName>
</protein>
<evidence type="ECO:0000256" key="9">
    <source>
        <dbReference type="SAM" id="Phobius"/>
    </source>
</evidence>
<dbReference type="GO" id="GO:0009002">
    <property type="term" value="F:serine-type D-Ala-D-Ala carboxypeptidase activity"/>
    <property type="evidence" value="ECO:0007669"/>
    <property type="project" value="UniProtKB-EC"/>
</dbReference>
<keyword evidence="13" id="KW-1185">Reference proteome</keyword>
<evidence type="ECO:0000256" key="2">
    <source>
        <dbReference type="ARBA" id="ARBA00022670"/>
    </source>
</evidence>
<dbReference type="Proteomes" id="UP000642070">
    <property type="component" value="Unassembled WGS sequence"/>
</dbReference>
<keyword evidence="6" id="KW-0511">Multifunctional enzyme</keyword>
<evidence type="ECO:0000313" key="12">
    <source>
        <dbReference type="EMBL" id="GGM29843.1"/>
    </source>
</evidence>
<dbReference type="InterPro" id="IPR036950">
    <property type="entry name" value="PBP_transglycosylase"/>
</dbReference>
<keyword evidence="1" id="KW-0121">Carboxypeptidase</keyword>
<dbReference type="PANTHER" id="PTHR32282:SF34">
    <property type="entry name" value="PENICILLIN-BINDING PROTEIN 1A"/>
    <property type="match status" value="1"/>
</dbReference>
<dbReference type="GO" id="GO:0030288">
    <property type="term" value="C:outer membrane-bounded periplasmic space"/>
    <property type="evidence" value="ECO:0007669"/>
    <property type="project" value="TreeGrafter"/>
</dbReference>
<sequence>MPNLSRRYGDPVADIDAAAGKKRRWRKVLIICGVVVAVLAGGTAAAGTYYFDNVALPEDVAMARSTTIYYADGVTPIARIGDTNRTVIPIDQVPPDVQHAVVAAEDPTFYANSGAGYGDFARAAWYSEDEWRGHATISQQYARQWAALEGDGYARKARESVIAIKLNQQYEKTKVLEMYLNICDFGRGAHGIQAAAQAYFGKAAKDLTTAEGIVLAALIGDPQADPAADAGPVRQRFTEIQAAMVGLGFLQAGGLDYPARIRTADETRSDDTKLKAALAGPGGLIVHHVLGEVAALTDPRTGQLLYADQDRDGKRNFDKVRNGGLKIVTTVDQRIQEAAVRAASRTSAGSVMQDQPENLQAALVAVEPTTGAVKAYYGGDQGHGNDYAGHYDDPVLGDGNETCCGGHPPGATFGVYALAAGLMAGYRTDSGWNGTSPQEFPTSGRTLKQGNPVKNAGEGAADAPACRSGKPTWCTLDEAAVMSLNTPYYGLTEAVGADKVIDVARAAGISEMWATVDGAMQRVDVAHHDGKAVSPKYFGTEAGIGQYPVTVLDQAAGMATFAARGLAAHTHFLKEVWTDGKKTFGEVVRPTRVPGLTVEMADDVNAVLQGVPARYGLGLAGGRPVAGKTGTWQFGPTTGVAHAWMVGHTASDPAAKSPGLAAAVWVGNRAEEHNLIDRAGRPVTGATLPGTVWRAFLDDALTAVAMPVAAFPPAAGTGAKTVGTGVR</sequence>
<keyword evidence="5" id="KW-0378">Hydrolase</keyword>
<feature type="transmembrane region" description="Helical" evidence="9">
    <location>
        <begin position="28"/>
        <end position="51"/>
    </location>
</feature>
<evidence type="ECO:0000256" key="7">
    <source>
        <dbReference type="ARBA" id="ARBA00034000"/>
    </source>
</evidence>
<dbReference type="GO" id="GO:0008658">
    <property type="term" value="F:penicillin binding"/>
    <property type="evidence" value="ECO:0007669"/>
    <property type="project" value="InterPro"/>
</dbReference>
<comment type="catalytic activity">
    <reaction evidence="8">
        <text>[GlcNAc-(1-&gt;4)-Mur2Ac(oyl-L-Ala-gamma-D-Glu-L-Lys-D-Ala-D-Ala)](n)-di-trans,octa-cis-undecaprenyl diphosphate + beta-D-GlcNAc-(1-&gt;4)-Mur2Ac(oyl-L-Ala-gamma-D-Glu-L-Lys-D-Ala-D-Ala)-di-trans,octa-cis-undecaprenyl diphosphate = [GlcNAc-(1-&gt;4)-Mur2Ac(oyl-L-Ala-gamma-D-Glu-L-Lys-D-Ala-D-Ala)](n+1)-di-trans,octa-cis-undecaprenyl diphosphate + di-trans,octa-cis-undecaprenyl diphosphate + H(+)</text>
        <dbReference type="Rhea" id="RHEA:23708"/>
        <dbReference type="Rhea" id="RHEA-COMP:9602"/>
        <dbReference type="Rhea" id="RHEA-COMP:9603"/>
        <dbReference type="ChEBI" id="CHEBI:15378"/>
        <dbReference type="ChEBI" id="CHEBI:58405"/>
        <dbReference type="ChEBI" id="CHEBI:60033"/>
        <dbReference type="ChEBI" id="CHEBI:78435"/>
        <dbReference type="EC" id="2.4.99.28"/>
    </reaction>
</comment>
<dbReference type="InterPro" id="IPR001460">
    <property type="entry name" value="PCN-bd_Tpept"/>
</dbReference>
<dbReference type="GO" id="GO:0009252">
    <property type="term" value="P:peptidoglycan biosynthetic process"/>
    <property type="evidence" value="ECO:0007669"/>
    <property type="project" value="TreeGrafter"/>
</dbReference>
<keyword evidence="9" id="KW-0472">Membrane</keyword>
<dbReference type="InterPro" id="IPR012338">
    <property type="entry name" value="Beta-lactam/transpept-like"/>
</dbReference>
<feature type="domain" description="Penicillin-binding protein transpeptidase" evidence="10">
    <location>
        <begin position="362"/>
        <end position="651"/>
    </location>
</feature>
<accession>A0A917WUH2</accession>
<evidence type="ECO:0000256" key="3">
    <source>
        <dbReference type="ARBA" id="ARBA00022676"/>
    </source>
</evidence>
<dbReference type="InterPro" id="IPR001264">
    <property type="entry name" value="Glyco_trans_51"/>
</dbReference>
<feature type="domain" description="Glycosyl transferase family 51" evidence="11">
    <location>
        <begin position="76"/>
        <end position="244"/>
    </location>
</feature>
<evidence type="ECO:0000256" key="4">
    <source>
        <dbReference type="ARBA" id="ARBA00022679"/>
    </source>
</evidence>
<keyword evidence="9" id="KW-0812">Transmembrane</keyword>
<evidence type="ECO:0000256" key="6">
    <source>
        <dbReference type="ARBA" id="ARBA00023268"/>
    </source>
</evidence>
<dbReference type="GO" id="GO:0008955">
    <property type="term" value="F:peptidoglycan glycosyltransferase activity"/>
    <property type="evidence" value="ECO:0007669"/>
    <property type="project" value="UniProtKB-EC"/>
</dbReference>
<keyword evidence="9" id="KW-1133">Transmembrane helix</keyword>
<dbReference type="Gene3D" id="1.10.3810.10">
    <property type="entry name" value="Biosynthetic peptidoglycan transglycosylase-like"/>
    <property type="match status" value="1"/>
</dbReference>
<dbReference type="Pfam" id="PF00912">
    <property type="entry name" value="Transgly"/>
    <property type="match status" value="1"/>
</dbReference>
<evidence type="ECO:0000256" key="1">
    <source>
        <dbReference type="ARBA" id="ARBA00022645"/>
    </source>
</evidence>